<keyword evidence="6" id="KW-0410">Iron transport</keyword>
<comment type="catalytic activity">
    <reaction evidence="12">
        <text>4 Fe(2+) + O2 + 4 H(+) = 4 Fe(3+) + 2 H2O</text>
        <dbReference type="Rhea" id="RHEA:11148"/>
        <dbReference type="ChEBI" id="CHEBI:15377"/>
        <dbReference type="ChEBI" id="CHEBI:15378"/>
        <dbReference type="ChEBI" id="CHEBI:15379"/>
        <dbReference type="ChEBI" id="CHEBI:29033"/>
        <dbReference type="ChEBI" id="CHEBI:29034"/>
        <dbReference type="EC" id="1.16.3.1"/>
    </reaction>
</comment>
<dbReference type="AlphaFoldDB" id="A0A7S2BQZ4"/>
<organism evidence="13">
    <name type="scientific">Haptolina brevifila</name>
    <dbReference type="NCBI Taxonomy" id="156173"/>
    <lineage>
        <taxon>Eukaryota</taxon>
        <taxon>Haptista</taxon>
        <taxon>Haptophyta</taxon>
        <taxon>Prymnesiophyceae</taxon>
        <taxon>Prymnesiales</taxon>
        <taxon>Prymnesiaceae</taxon>
        <taxon>Haptolina</taxon>
    </lineage>
</organism>
<keyword evidence="5" id="KW-0813">Transport</keyword>
<evidence type="ECO:0000256" key="6">
    <source>
        <dbReference type="ARBA" id="ARBA00022496"/>
    </source>
</evidence>
<evidence type="ECO:0000256" key="7">
    <source>
        <dbReference type="ARBA" id="ARBA00022946"/>
    </source>
</evidence>
<evidence type="ECO:0000256" key="3">
    <source>
        <dbReference type="ARBA" id="ARBA00013107"/>
    </source>
</evidence>
<proteinExistence type="inferred from homology"/>
<comment type="subcellular location">
    <subcellularLocation>
        <location evidence="1">Mitochondrion</location>
    </subcellularLocation>
</comment>
<dbReference type="PANTHER" id="PTHR16821">
    <property type="entry name" value="FRATAXIN"/>
    <property type="match status" value="1"/>
</dbReference>
<keyword evidence="9" id="KW-0408">Iron</keyword>
<keyword evidence="4" id="KW-0409">Iron storage</keyword>
<dbReference type="InterPro" id="IPR002908">
    <property type="entry name" value="Frataxin/CyaY"/>
</dbReference>
<gene>
    <name evidence="13" type="ORF">CBRE1094_LOCUS3458</name>
</gene>
<dbReference type="EC" id="1.16.3.1" evidence="3"/>
<keyword evidence="7" id="KW-0809">Transit peptide</keyword>
<dbReference type="EMBL" id="HBGU01006315">
    <property type="protein sequence ID" value="CAD9404261.1"/>
    <property type="molecule type" value="Transcribed_RNA"/>
</dbReference>
<dbReference type="SMART" id="SM01219">
    <property type="entry name" value="Frataxin_Cyay"/>
    <property type="match status" value="1"/>
</dbReference>
<evidence type="ECO:0000256" key="10">
    <source>
        <dbReference type="ARBA" id="ARBA00023065"/>
    </source>
</evidence>
<dbReference type="Pfam" id="PF01491">
    <property type="entry name" value="Frataxin_Cyay"/>
    <property type="match status" value="1"/>
</dbReference>
<protein>
    <recommendedName>
        <fullName evidence="3">ferroxidase</fullName>
        <ecNumber evidence="3">1.16.3.1</ecNumber>
    </recommendedName>
</protein>
<dbReference type="GO" id="GO:0008198">
    <property type="term" value="F:ferrous iron binding"/>
    <property type="evidence" value="ECO:0007669"/>
    <property type="project" value="TreeGrafter"/>
</dbReference>
<evidence type="ECO:0000256" key="8">
    <source>
        <dbReference type="ARBA" id="ARBA00023002"/>
    </source>
</evidence>
<evidence type="ECO:0000256" key="9">
    <source>
        <dbReference type="ARBA" id="ARBA00023004"/>
    </source>
</evidence>
<reference evidence="13" key="1">
    <citation type="submission" date="2021-01" db="EMBL/GenBank/DDBJ databases">
        <authorList>
            <person name="Corre E."/>
            <person name="Pelletier E."/>
            <person name="Niang G."/>
            <person name="Scheremetjew M."/>
            <person name="Finn R."/>
            <person name="Kale V."/>
            <person name="Holt S."/>
            <person name="Cochrane G."/>
            <person name="Meng A."/>
            <person name="Brown T."/>
            <person name="Cohen L."/>
        </authorList>
    </citation>
    <scope>NUCLEOTIDE SEQUENCE</scope>
    <source>
        <strain evidence="13">UTEX LB 985</strain>
    </source>
</reference>
<dbReference type="Gene3D" id="3.30.920.10">
    <property type="entry name" value="Frataxin/CyaY"/>
    <property type="match status" value="1"/>
</dbReference>
<dbReference type="NCBIfam" id="TIGR03422">
    <property type="entry name" value="mito_frataxin"/>
    <property type="match status" value="1"/>
</dbReference>
<dbReference type="GO" id="GO:0008199">
    <property type="term" value="F:ferric iron binding"/>
    <property type="evidence" value="ECO:0007669"/>
    <property type="project" value="InterPro"/>
</dbReference>
<dbReference type="PANTHER" id="PTHR16821:SF2">
    <property type="entry name" value="FRATAXIN, MITOCHONDRIAL"/>
    <property type="match status" value="1"/>
</dbReference>
<dbReference type="GO" id="GO:0005739">
    <property type="term" value="C:mitochondrion"/>
    <property type="evidence" value="ECO:0007669"/>
    <property type="project" value="UniProtKB-SubCell"/>
</dbReference>
<comment type="similarity">
    <text evidence="2">Belongs to the frataxin family.</text>
</comment>
<dbReference type="PROSITE" id="PS50810">
    <property type="entry name" value="FRATAXIN_2"/>
    <property type="match status" value="1"/>
</dbReference>
<evidence type="ECO:0000256" key="1">
    <source>
        <dbReference type="ARBA" id="ARBA00004173"/>
    </source>
</evidence>
<dbReference type="InterPro" id="IPR036524">
    <property type="entry name" value="Frataxin/CyaY_sf"/>
</dbReference>
<sequence length="160" mass="17656">MLRVSLVRRLATTRLTQTSGSVTLRRAQLCSSFSNSVSLEDYHQYANCTLEAIQEVYDERSDNDPTLAMDVEYADGVLNVEVGTLGTFVLNKQAPNRQLWGSSPISGPLRYDLCTSSKAWVNSRDRHDMLALLADDFEALTSQQLSFASVTEELEASVGG</sequence>
<dbReference type="GO" id="GO:0034986">
    <property type="term" value="F:iron chaperone activity"/>
    <property type="evidence" value="ECO:0007669"/>
    <property type="project" value="TreeGrafter"/>
</dbReference>
<evidence type="ECO:0000256" key="5">
    <source>
        <dbReference type="ARBA" id="ARBA00022448"/>
    </source>
</evidence>
<dbReference type="GO" id="GO:0006879">
    <property type="term" value="P:intracellular iron ion homeostasis"/>
    <property type="evidence" value="ECO:0007669"/>
    <property type="project" value="UniProtKB-KW"/>
</dbReference>
<dbReference type="PROSITE" id="PS01344">
    <property type="entry name" value="FRATAXIN_1"/>
    <property type="match status" value="1"/>
</dbReference>
<keyword evidence="8" id="KW-0560">Oxidoreductase</keyword>
<dbReference type="NCBIfam" id="TIGR03421">
    <property type="entry name" value="FeS_CyaY"/>
    <property type="match status" value="1"/>
</dbReference>
<evidence type="ECO:0000256" key="11">
    <source>
        <dbReference type="ARBA" id="ARBA00023128"/>
    </source>
</evidence>
<dbReference type="GO" id="GO:0004322">
    <property type="term" value="F:ferroxidase activity"/>
    <property type="evidence" value="ECO:0007669"/>
    <property type="project" value="UniProtKB-EC"/>
</dbReference>
<evidence type="ECO:0000256" key="12">
    <source>
        <dbReference type="ARBA" id="ARBA00047990"/>
    </source>
</evidence>
<dbReference type="GO" id="GO:0051537">
    <property type="term" value="F:2 iron, 2 sulfur cluster binding"/>
    <property type="evidence" value="ECO:0007669"/>
    <property type="project" value="TreeGrafter"/>
</dbReference>
<keyword evidence="11" id="KW-0496">Mitochondrion</keyword>
<dbReference type="GO" id="GO:0006826">
    <property type="term" value="P:iron ion transport"/>
    <property type="evidence" value="ECO:0007669"/>
    <property type="project" value="UniProtKB-KW"/>
</dbReference>
<evidence type="ECO:0000256" key="2">
    <source>
        <dbReference type="ARBA" id="ARBA00008183"/>
    </source>
</evidence>
<dbReference type="InterPro" id="IPR020895">
    <property type="entry name" value="Frataxin_CS"/>
</dbReference>
<evidence type="ECO:0000256" key="4">
    <source>
        <dbReference type="ARBA" id="ARBA00022434"/>
    </source>
</evidence>
<dbReference type="GO" id="GO:0016226">
    <property type="term" value="P:iron-sulfur cluster assembly"/>
    <property type="evidence" value="ECO:0007669"/>
    <property type="project" value="InterPro"/>
</dbReference>
<name>A0A7S2BQZ4_9EUKA</name>
<dbReference type="SUPFAM" id="SSF55387">
    <property type="entry name" value="Frataxin/Nqo15-like"/>
    <property type="match status" value="1"/>
</dbReference>
<keyword evidence="10" id="KW-0406">Ion transport</keyword>
<dbReference type="InterPro" id="IPR017789">
    <property type="entry name" value="Frataxin"/>
</dbReference>
<evidence type="ECO:0000313" key="13">
    <source>
        <dbReference type="EMBL" id="CAD9404261.1"/>
    </source>
</evidence>
<accession>A0A7S2BQZ4</accession>